<sequence length="299" mass="32792">MYALILNPSSGSGRALRELPRIEALLEQEQVEYRVDSADKPGDLRAFAARAVEEGLEGIIALGGDGTLFEILNGMARSDLTLLLACCGTGNDFSRLFRLPNDPVEALRMQLHLPLSRIDIGRMNEFYFLNVAGTGLDVEVLVQAEKYKFGHSGLGPYLRGLRDAIRFFRPTNARLIVDGEAEVSARFTILSLGNGRYIGGGMKAVPNAKPDDGLLDLVLVRPVKKWQIGALLALYVPGLYVKTPLAKVRRVRTLEIACPGMTVNLDGELKPCDRARFEILPAALRVRLPGLAPERRVAE</sequence>
<dbReference type="Gene3D" id="2.60.200.40">
    <property type="match status" value="1"/>
</dbReference>
<dbReference type="InterPro" id="IPR045540">
    <property type="entry name" value="YegS/DAGK_C"/>
</dbReference>
<feature type="domain" description="DAGKc" evidence="13">
    <location>
        <begin position="1"/>
        <end position="127"/>
    </location>
</feature>
<dbReference type="InterPro" id="IPR005218">
    <property type="entry name" value="Diacylglycerol/lipid_kinase"/>
</dbReference>
<organism evidence="14 15">
    <name type="scientific">Candidatus Pullichristensenella excrementigallinarum</name>
    <dbReference type="NCBI Taxonomy" id="2840907"/>
    <lineage>
        <taxon>Bacteria</taxon>
        <taxon>Bacillati</taxon>
        <taxon>Bacillota</taxon>
        <taxon>Clostridia</taxon>
        <taxon>Candidatus Pullichristensenella</taxon>
    </lineage>
</organism>
<reference evidence="14" key="1">
    <citation type="submission" date="2020-10" db="EMBL/GenBank/DDBJ databases">
        <authorList>
            <person name="Gilroy R."/>
        </authorList>
    </citation>
    <scope>NUCLEOTIDE SEQUENCE</scope>
    <source>
        <strain evidence="14">ChiHcec3-11533</strain>
    </source>
</reference>
<dbReference type="Gene3D" id="3.40.50.10330">
    <property type="entry name" value="Probable inorganic polyphosphate/atp-NAD kinase, domain 1"/>
    <property type="match status" value="1"/>
</dbReference>
<evidence type="ECO:0000256" key="3">
    <source>
        <dbReference type="ARBA" id="ARBA00022516"/>
    </source>
</evidence>
<dbReference type="GO" id="GO:0008654">
    <property type="term" value="P:phospholipid biosynthetic process"/>
    <property type="evidence" value="ECO:0007669"/>
    <property type="project" value="UniProtKB-KW"/>
</dbReference>
<evidence type="ECO:0000256" key="4">
    <source>
        <dbReference type="ARBA" id="ARBA00022679"/>
    </source>
</evidence>
<protein>
    <submittedName>
        <fullName evidence="14">Diacylglycerol kinase family lipid kinase</fullName>
    </submittedName>
</protein>
<dbReference type="InterPro" id="IPR001206">
    <property type="entry name" value="Diacylglycerol_kinase_cat_dom"/>
</dbReference>
<keyword evidence="8" id="KW-0067">ATP-binding</keyword>
<keyword evidence="6" id="KW-0547">Nucleotide-binding</keyword>
<dbReference type="GO" id="GO:0016301">
    <property type="term" value="F:kinase activity"/>
    <property type="evidence" value="ECO:0007669"/>
    <property type="project" value="UniProtKB-KW"/>
</dbReference>
<evidence type="ECO:0000259" key="13">
    <source>
        <dbReference type="PROSITE" id="PS50146"/>
    </source>
</evidence>
<dbReference type="PROSITE" id="PS50146">
    <property type="entry name" value="DAGK"/>
    <property type="match status" value="1"/>
</dbReference>
<dbReference type="InterPro" id="IPR016064">
    <property type="entry name" value="NAD/diacylglycerol_kinase_sf"/>
</dbReference>
<accession>A0A9D1ICD9</accession>
<evidence type="ECO:0000256" key="12">
    <source>
        <dbReference type="ARBA" id="ARBA00023264"/>
    </source>
</evidence>
<evidence type="ECO:0000256" key="11">
    <source>
        <dbReference type="ARBA" id="ARBA00023209"/>
    </source>
</evidence>
<dbReference type="GO" id="GO:0046872">
    <property type="term" value="F:metal ion binding"/>
    <property type="evidence" value="ECO:0007669"/>
    <property type="project" value="UniProtKB-KW"/>
</dbReference>
<keyword evidence="3" id="KW-0444">Lipid biosynthesis</keyword>
<dbReference type="Proteomes" id="UP000824072">
    <property type="component" value="Unassembled WGS sequence"/>
</dbReference>
<proteinExistence type="inferred from homology"/>
<dbReference type="EMBL" id="DVMU01000192">
    <property type="protein sequence ID" value="HIU34658.1"/>
    <property type="molecule type" value="Genomic_DNA"/>
</dbReference>
<keyword evidence="10" id="KW-0443">Lipid metabolism</keyword>
<dbReference type="InterPro" id="IPR017438">
    <property type="entry name" value="ATP-NAD_kinase_N"/>
</dbReference>
<reference evidence="14" key="2">
    <citation type="journal article" date="2021" name="PeerJ">
        <title>Extensive microbial diversity within the chicken gut microbiome revealed by metagenomics and culture.</title>
        <authorList>
            <person name="Gilroy R."/>
            <person name="Ravi A."/>
            <person name="Getino M."/>
            <person name="Pursley I."/>
            <person name="Horton D.L."/>
            <person name="Alikhan N.F."/>
            <person name="Baker D."/>
            <person name="Gharbi K."/>
            <person name="Hall N."/>
            <person name="Watson M."/>
            <person name="Adriaenssens E.M."/>
            <person name="Foster-Nyarko E."/>
            <person name="Jarju S."/>
            <person name="Secka A."/>
            <person name="Antonio M."/>
            <person name="Oren A."/>
            <person name="Chaudhuri R.R."/>
            <person name="La Ragione R."/>
            <person name="Hildebrand F."/>
            <person name="Pallen M.J."/>
        </authorList>
    </citation>
    <scope>NUCLEOTIDE SEQUENCE</scope>
    <source>
        <strain evidence="14">ChiHcec3-11533</strain>
    </source>
</reference>
<dbReference type="GO" id="GO:0005524">
    <property type="term" value="F:ATP binding"/>
    <property type="evidence" value="ECO:0007669"/>
    <property type="project" value="UniProtKB-KW"/>
</dbReference>
<evidence type="ECO:0000256" key="5">
    <source>
        <dbReference type="ARBA" id="ARBA00022723"/>
    </source>
</evidence>
<evidence type="ECO:0000256" key="2">
    <source>
        <dbReference type="ARBA" id="ARBA00005983"/>
    </source>
</evidence>
<keyword evidence="7 14" id="KW-0418">Kinase</keyword>
<evidence type="ECO:0000256" key="10">
    <source>
        <dbReference type="ARBA" id="ARBA00023098"/>
    </source>
</evidence>
<evidence type="ECO:0000313" key="15">
    <source>
        <dbReference type="Proteomes" id="UP000824072"/>
    </source>
</evidence>
<evidence type="ECO:0000313" key="14">
    <source>
        <dbReference type="EMBL" id="HIU34658.1"/>
    </source>
</evidence>
<keyword evidence="12" id="KW-1208">Phospholipid metabolism</keyword>
<dbReference type="GO" id="GO:0005886">
    <property type="term" value="C:plasma membrane"/>
    <property type="evidence" value="ECO:0007669"/>
    <property type="project" value="TreeGrafter"/>
</dbReference>
<keyword evidence="9" id="KW-0460">Magnesium</keyword>
<dbReference type="Pfam" id="PF19279">
    <property type="entry name" value="YegS_C"/>
    <property type="match status" value="1"/>
</dbReference>
<comment type="cofactor">
    <cofactor evidence="1">
        <name>Mg(2+)</name>
        <dbReference type="ChEBI" id="CHEBI:18420"/>
    </cofactor>
</comment>
<evidence type="ECO:0000256" key="8">
    <source>
        <dbReference type="ARBA" id="ARBA00022840"/>
    </source>
</evidence>
<dbReference type="Pfam" id="PF00781">
    <property type="entry name" value="DAGK_cat"/>
    <property type="match status" value="1"/>
</dbReference>
<dbReference type="NCBIfam" id="TIGR00147">
    <property type="entry name" value="YegS/Rv2252/BmrU family lipid kinase"/>
    <property type="match status" value="1"/>
</dbReference>
<dbReference type="PANTHER" id="PTHR12358:SF106">
    <property type="entry name" value="LIPID KINASE YEGS"/>
    <property type="match status" value="1"/>
</dbReference>
<keyword evidence="11" id="KW-0594">Phospholipid biosynthesis</keyword>
<keyword evidence="4" id="KW-0808">Transferase</keyword>
<keyword evidence="5" id="KW-0479">Metal-binding</keyword>
<dbReference type="InterPro" id="IPR050187">
    <property type="entry name" value="Lipid_Phosphate_FormReg"/>
</dbReference>
<name>A0A9D1ICD9_9FIRM</name>
<gene>
    <name evidence="14" type="ORF">IAB02_08850</name>
</gene>
<dbReference type="SMART" id="SM00046">
    <property type="entry name" value="DAGKc"/>
    <property type="match status" value="1"/>
</dbReference>
<dbReference type="PANTHER" id="PTHR12358">
    <property type="entry name" value="SPHINGOSINE KINASE"/>
    <property type="match status" value="1"/>
</dbReference>
<evidence type="ECO:0000256" key="7">
    <source>
        <dbReference type="ARBA" id="ARBA00022777"/>
    </source>
</evidence>
<comment type="caution">
    <text evidence="14">The sequence shown here is derived from an EMBL/GenBank/DDBJ whole genome shotgun (WGS) entry which is preliminary data.</text>
</comment>
<evidence type="ECO:0000256" key="1">
    <source>
        <dbReference type="ARBA" id="ARBA00001946"/>
    </source>
</evidence>
<evidence type="ECO:0000256" key="9">
    <source>
        <dbReference type="ARBA" id="ARBA00022842"/>
    </source>
</evidence>
<evidence type="ECO:0000256" key="6">
    <source>
        <dbReference type="ARBA" id="ARBA00022741"/>
    </source>
</evidence>
<dbReference type="AlphaFoldDB" id="A0A9D1ICD9"/>
<dbReference type="SUPFAM" id="SSF111331">
    <property type="entry name" value="NAD kinase/diacylglycerol kinase-like"/>
    <property type="match status" value="1"/>
</dbReference>
<comment type="similarity">
    <text evidence="2">Belongs to the diacylglycerol/lipid kinase family.</text>
</comment>